<keyword evidence="2" id="KW-0472">Membrane</keyword>
<dbReference type="Gene3D" id="1.10.472.10">
    <property type="entry name" value="Cyclin-like"/>
    <property type="match status" value="1"/>
</dbReference>
<feature type="region of interest" description="Disordered" evidence="1">
    <location>
        <begin position="204"/>
        <end position="239"/>
    </location>
</feature>
<feature type="transmembrane region" description="Helical" evidence="2">
    <location>
        <begin position="444"/>
        <end position="464"/>
    </location>
</feature>
<dbReference type="SUPFAM" id="SSF47954">
    <property type="entry name" value="Cyclin-like"/>
    <property type="match status" value="1"/>
</dbReference>
<comment type="caution">
    <text evidence="4">The sequence shown here is derived from an EMBL/GenBank/DDBJ whole genome shotgun (WGS) entry which is preliminary data.</text>
</comment>
<dbReference type="InterPro" id="IPR036915">
    <property type="entry name" value="Cyclin-like_sf"/>
</dbReference>
<dbReference type="PANTHER" id="PTHR28251:SF1">
    <property type="entry name" value="V-TYPE ATPASE ASSEMBLY FACTOR PKR1"/>
    <property type="match status" value="1"/>
</dbReference>
<evidence type="ECO:0000313" key="4">
    <source>
        <dbReference type="EMBL" id="KAF9821020.1"/>
    </source>
</evidence>
<dbReference type="InterPro" id="IPR013945">
    <property type="entry name" value="Pkr1"/>
</dbReference>
<dbReference type="AlphaFoldDB" id="A0A8H7PAH4"/>
<dbReference type="Pfam" id="PF00134">
    <property type="entry name" value="Cyclin_N"/>
    <property type="match status" value="1"/>
</dbReference>
<gene>
    <name evidence="4" type="ORF">IEO21_00997</name>
</gene>
<reference evidence="4" key="2">
    <citation type="journal article" name="Front. Microbiol.">
        <title>Degradative Capacity of Two Strains of Rhodonia placenta: From Phenotype to Genotype.</title>
        <authorList>
            <person name="Kolle M."/>
            <person name="Horta M.A.C."/>
            <person name="Nowrousian M."/>
            <person name="Ohm R.A."/>
            <person name="Benz J.P."/>
            <person name="Pilgard A."/>
        </authorList>
    </citation>
    <scope>NUCLEOTIDE SEQUENCE</scope>
    <source>
        <strain evidence="4">FPRL280</strain>
    </source>
</reference>
<feature type="compositionally biased region" description="Acidic residues" evidence="1">
    <location>
        <begin position="204"/>
        <end position="219"/>
    </location>
</feature>
<protein>
    <recommendedName>
        <fullName evidence="3">Cyclin N-terminal domain-containing protein</fullName>
    </recommendedName>
</protein>
<evidence type="ECO:0000256" key="2">
    <source>
        <dbReference type="SAM" id="Phobius"/>
    </source>
</evidence>
<feature type="region of interest" description="Disordered" evidence="1">
    <location>
        <begin position="271"/>
        <end position="301"/>
    </location>
</feature>
<dbReference type="InterPro" id="IPR006671">
    <property type="entry name" value="Cyclin_N"/>
</dbReference>
<feature type="compositionally biased region" description="Acidic residues" evidence="1">
    <location>
        <begin position="282"/>
        <end position="295"/>
    </location>
</feature>
<organism evidence="4 5">
    <name type="scientific">Rhodonia placenta</name>
    <dbReference type="NCBI Taxonomy" id="104341"/>
    <lineage>
        <taxon>Eukaryota</taxon>
        <taxon>Fungi</taxon>
        <taxon>Dikarya</taxon>
        <taxon>Basidiomycota</taxon>
        <taxon>Agaricomycotina</taxon>
        <taxon>Agaricomycetes</taxon>
        <taxon>Polyporales</taxon>
        <taxon>Adustoporiaceae</taxon>
        <taxon>Rhodonia</taxon>
    </lineage>
</organism>
<evidence type="ECO:0000313" key="5">
    <source>
        <dbReference type="Proteomes" id="UP000639403"/>
    </source>
</evidence>
<accession>A0A8H7PAH4</accession>
<reference evidence="4" key="1">
    <citation type="submission" date="2020-11" db="EMBL/GenBank/DDBJ databases">
        <authorList>
            <person name="Koelle M."/>
            <person name="Horta M.A.C."/>
            <person name="Nowrousian M."/>
            <person name="Ohm R.A."/>
            <person name="Benz P."/>
            <person name="Pilgard A."/>
        </authorList>
    </citation>
    <scope>NUCLEOTIDE SEQUENCE</scope>
    <source>
        <strain evidence="4">FPRL280</strain>
    </source>
</reference>
<dbReference type="GO" id="GO:0005789">
    <property type="term" value="C:endoplasmic reticulum membrane"/>
    <property type="evidence" value="ECO:0007669"/>
    <property type="project" value="TreeGrafter"/>
</dbReference>
<feature type="compositionally biased region" description="Basic and acidic residues" evidence="1">
    <location>
        <begin position="271"/>
        <end position="281"/>
    </location>
</feature>
<dbReference type="PANTHER" id="PTHR28251">
    <property type="entry name" value="V-TYPE ATPASE ASSEMBLY FACTOR PKR1"/>
    <property type="match status" value="1"/>
</dbReference>
<feature type="transmembrane region" description="Helical" evidence="2">
    <location>
        <begin position="411"/>
        <end position="432"/>
    </location>
</feature>
<evidence type="ECO:0000259" key="3">
    <source>
        <dbReference type="Pfam" id="PF00134"/>
    </source>
</evidence>
<proteinExistence type="predicted"/>
<feature type="domain" description="Cyclin N-terminal" evidence="3">
    <location>
        <begin position="72"/>
        <end position="156"/>
    </location>
</feature>
<evidence type="ECO:0000256" key="1">
    <source>
        <dbReference type="SAM" id="MobiDB-lite"/>
    </source>
</evidence>
<feature type="transmembrane region" description="Helical" evidence="2">
    <location>
        <begin position="750"/>
        <end position="770"/>
    </location>
</feature>
<dbReference type="Proteomes" id="UP000639403">
    <property type="component" value="Unassembled WGS sequence"/>
</dbReference>
<feature type="transmembrane region" description="Helical" evidence="2">
    <location>
        <begin position="571"/>
        <end position="592"/>
    </location>
</feature>
<feature type="transmembrane region" description="Helical" evidence="2">
    <location>
        <begin position="612"/>
        <end position="630"/>
    </location>
</feature>
<sequence length="830" mass="93534">MSQPRPLSIPTSPMNSLTSVIRASNQEECSLPNPALLQMLAIPNNMVFIDSNKSPISEQLLKTIDFVRLTKSVVTKSGVSMPAILVALVYIRRYCYEQTLDPKRSCERVLLGALMAATKDVTPKSYQTIDWVGCSAKCFTLQEMKANERDFLEKLHTPHKFKPQEEDLLALYPEIKSRCMHPPGWWRHTRWDISCRARNPYLPDDLDSSDVSDSDDALDLGDAPDSPRPTLRPARFDIPGVPPSPSAYSCVAGHYTLTAYYDAPCPHKPTHNHDDFDRGEPDERDGSDEDEYNGDTDERNDWTTTHTLHHLAYARGVDERCDKIYESIGHAPSLYRVPECPRTFCKFLQSLRPMVCYSRVPSAHEAARRRQVNEAEHAVDYYPSVLFAVLYVGLTPFIFRRLAKPESRTILLFSCGVLALSRIGDFMLRARAANNQNNRVDQSLVTYLQTTYSVGFIYLSHVLLRLLGCMLSNAGNSDTLNGWSMYESTDEESLKTLEDDAIRRPQMMWIATTMVKLQHLGVLSLGAASGALYMQTITDLDKMHLVKMLRHVAAVNVIIVAELIRGLNAFIMVACTCFLSTIAIYRLAVMRFQTDALKSMRPGSLNDVSSKATFYIFHMLPEYLVFLLLFRMNVRDTYPIFLRNREDCIIPREVEGSREENIDESLEDYELYEYDAIMPYMHDNYPKVNNCRPLSLSRCQLISASILYVFGIATIGNTTMATSSTTDPALASSSFFSNILTPGSSLHPTFLFLVDGAFGALLLVLLSLAIMTRGNLHFFALMAIEVALWASVKWFVHELQKVQPEEQGGRSEVTGASQTGGQWPAKPKDE</sequence>
<dbReference type="Pfam" id="PF08636">
    <property type="entry name" value="Pkr1"/>
    <property type="match status" value="1"/>
</dbReference>
<feature type="region of interest" description="Disordered" evidence="1">
    <location>
        <begin position="803"/>
        <end position="830"/>
    </location>
</feature>
<dbReference type="GO" id="GO:0070072">
    <property type="term" value="P:vacuolar proton-transporting V-type ATPase complex assembly"/>
    <property type="evidence" value="ECO:0007669"/>
    <property type="project" value="InterPro"/>
</dbReference>
<dbReference type="CDD" id="cd20557">
    <property type="entry name" value="CYCLIN_ScPCL1-like"/>
    <property type="match status" value="1"/>
</dbReference>
<feature type="transmembrane region" description="Helical" evidence="2">
    <location>
        <begin position="381"/>
        <end position="399"/>
    </location>
</feature>
<keyword evidence="2" id="KW-1133">Transmembrane helix</keyword>
<keyword evidence="2" id="KW-0812">Transmembrane</keyword>
<name>A0A8H7PAH4_9APHY</name>
<dbReference type="EMBL" id="JADOXO010000006">
    <property type="protein sequence ID" value="KAF9821020.1"/>
    <property type="molecule type" value="Genomic_DNA"/>
</dbReference>